<name>A0AAD8A6A2_DIPPU</name>
<accession>A0AAD8A6A2</accession>
<reference evidence="1" key="2">
    <citation type="submission" date="2023-05" db="EMBL/GenBank/DDBJ databases">
        <authorList>
            <person name="Fouks B."/>
        </authorList>
    </citation>
    <scope>NUCLEOTIDE SEQUENCE</scope>
    <source>
        <strain evidence="1">Stay&amp;Tobe</strain>
        <tissue evidence="1">Testes</tissue>
    </source>
</reference>
<protein>
    <submittedName>
        <fullName evidence="1">Uncharacterized protein</fullName>
    </submittedName>
</protein>
<comment type="caution">
    <text evidence="1">The sequence shown here is derived from an EMBL/GenBank/DDBJ whole genome shotgun (WGS) entry which is preliminary data.</text>
</comment>
<dbReference type="EMBL" id="JASPKZ010003550">
    <property type="protein sequence ID" value="KAJ9593118.1"/>
    <property type="molecule type" value="Genomic_DNA"/>
</dbReference>
<gene>
    <name evidence="1" type="ORF">L9F63_027641</name>
</gene>
<evidence type="ECO:0000313" key="1">
    <source>
        <dbReference type="EMBL" id="KAJ9593118.1"/>
    </source>
</evidence>
<evidence type="ECO:0000313" key="2">
    <source>
        <dbReference type="Proteomes" id="UP001233999"/>
    </source>
</evidence>
<feature type="non-terminal residue" evidence="1">
    <location>
        <position position="56"/>
    </location>
</feature>
<organism evidence="1 2">
    <name type="scientific">Diploptera punctata</name>
    <name type="common">Pacific beetle cockroach</name>
    <dbReference type="NCBI Taxonomy" id="6984"/>
    <lineage>
        <taxon>Eukaryota</taxon>
        <taxon>Metazoa</taxon>
        <taxon>Ecdysozoa</taxon>
        <taxon>Arthropoda</taxon>
        <taxon>Hexapoda</taxon>
        <taxon>Insecta</taxon>
        <taxon>Pterygota</taxon>
        <taxon>Neoptera</taxon>
        <taxon>Polyneoptera</taxon>
        <taxon>Dictyoptera</taxon>
        <taxon>Blattodea</taxon>
        <taxon>Blaberoidea</taxon>
        <taxon>Blaberidae</taxon>
        <taxon>Diplopterinae</taxon>
        <taxon>Diploptera</taxon>
    </lineage>
</organism>
<sequence length="56" mass="6578">MTMGRLFSDTVVLVKKNIEYEIVEYMRFLLDNERTTSSSPSVGGPINLWIRLIMRR</sequence>
<dbReference type="AlphaFoldDB" id="A0AAD8A6A2"/>
<reference evidence="1" key="1">
    <citation type="journal article" date="2023" name="IScience">
        <title>Live-bearing cockroach genome reveals convergent evolutionary mechanisms linked to viviparity in insects and beyond.</title>
        <authorList>
            <person name="Fouks B."/>
            <person name="Harrison M.C."/>
            <person name="Mikhailova A.A."/>
            <person name="Marchal E."/>
            <person name="English S."/>
            <person name="Carruthers M."/>
            <person name="Jennings E.C."/>
            <person name="Chiamaka E.L."/>
            <person name="Frigard R.A."/>
            <person name="Pippel M."/>
            <person name="Attardo G.M."/>
            <person name="Benoit J.B."/>
            <person name="Bornberg-Bauer E."/>
            <person name="Tobe S.S."/>
        </authorList>
    </citation>
    <scope>NUCLEOTIDE SEQUENCE</scope>
    <source>
        <strain evidence="1">Stay&amp;Tobe</strain>
    </source>
</reference>
<keyword evidence="2" id="KW-1185">Reference proteome</keyword>
<proteinExistence type="predicted"/>
<dbReference type="Proteomes" id="UP001233999">
    <property type="component" value="Unassembled WGS sequence"/>
</dbReference>